<dbReference type="InterPro" id="IPR002347">
    <property type="entry name" value="SDR_fam"/>
</dbReference>
<dbReference type="Proteomes" id="UP000249082">
    <property type="component" value="Unassembled WGS sequence"/>
</dbReference>
<dbReference type="PRINTS" id="PR00081">
    <property type="entry name" value="GDHRDH"/>
</dbReference>
<evidence type="ECO:0000313" key="6">
    <source>
        <dbReference type="Proteomes" id="UP000249082"/>
    </source>
</evidence>
<dbReference type="InterPro" id="IPR036291">
    <property type="entry name" value="NAD(P)-bd_dom_sf"/>
</dbReference>
<sequence>MQDKISFAGQIAVVTGAGQGLGRAYALELARRGAKVVVNDIGAARDGSGHSDAALAVVEEIREGGGEAMADGGDVSDFAQMEEMAARARAVWGGIHVLINNAGILRDRTFAKMDMADFERVVQVNLLGSAYATKAVWETMREQNYGRVLMTTSSSGLGGNFGQANYGAAKLGVLGLARTLRMEGAKYDIRVNSLAPTAGTRMTADIFPDEAYNAFRPEAVVPAALFLVSRNAPNDAVVGAGGSVYQSAFITMNEGVLLDGGELTVEGVAEAWPRIADRRGDQVLATGMDQAHHALSMLLKSRD</sequence>
<proteinExistence type="inferred from homology"/>
<dbReference type="PROSITE" id="PS00061">
    <property type="entry name" value="ADH_SHORT"/>
    <property type="match status" value="1"/>
</dbReference>
<keyword evidence="2" id="KW-0560">Oxidoreductase</keyword>
<evidence type="ECO:0000256" key="2">
    <source>
        <dbReference type="ARBA" id="ARBA00023002"/>
    </source>
</evidence>
<comment type="caution">
    <text evidence="5">The sequence shown here is derived from an EMBL/GenBank/DDBJ whole genome shotgun (WGS) entry which is preliminary data.</text>
</comment>
<dbReference type="PANTHER" id="PTHR45024:SF2">
    <property type="entry name" value="SCP2 DOMAIN-CONTAINING PROTEIN"/>
    <property type="match status" value="1"/>
</dbReference>
<comment type="similarity">
    <text evidence="1 3">Belongs to the short-chain dehydrogenases/reductases (SDR) family.</text>
</comment>
<evidence type="ECO:0000259" key="4">
    <source>
        <dbReference type="SMART" id="SM00822"/>
    </source>
</evidence>
<dbReference type="PANTHER" id="PTHR45024">
    <property type="entry name" value="DEHYDROGENASES, SHORT CHAIN"/>
    <property type="match status" value="1"/>
</dbReference>
<dbReference type="InterPro" id="IPR020904">
    <property type="entry name" value="Sc_DH/Rdtase_CS"/>
</dbReference>
<dbReference type="AlphaFoldDB" id="A0A2W5QXG8"/>
<dbReference type="Pfam" id="PF00106">
    <property type="entry name" value="adh_short"/>
    <property type="match status" value="1"/>
</dbReference>
<dbReference type="SUPFAM" id="SSF51735">
    <property type="entry name" value="NAD(P)-binding Rossmann-fold domains"/>
    <property type="match status" value="1"/>
</dbReference>
<evidence type="ECO:0000313" key="5">
    <source>
        <dbReference type="EMBL" id="PZQ56080.1"/>
    </source>
</evidence>
<dbReference type="Gene3D" id="3.40.50.720">
    <property type="entry name" value="NAD(P)-binding Rossmann-like Domain"/>
    <property type="match status" value="1"/>
</dbReference>
<dbReference type="GO" id="GO:0016491">
    <property type="term" value="F:oxidoreductase activity"/>
    <property type="evidence" value="ECO:0007669"/>
    <property type="project" value="UniProtKB-KW"/>
</dbReference>
<dbReference type="PRINTS" id="PR00080">
    <property type="entry name" value="SDRFAMILY"/>
</dbReference>
<evidence type="ECO:0000256" key="1">
    <source>
        <dbReference type="ARBA" id="ARBA00006484"/>
    </source>
</evidence>
<accession>A0A2W5QXG8</accession>
<protein>
    <submittedName>
        <fullName evidence="5">3-oxoacyl-ACP reductase</fullName>
    </submittedName>
</protein>
<name>A0A2W5QXG8_9SPHN</name>
<feature type="domain" description="Ketoreductase" evidence="4">
    <location>
        <begin position="10"/>
        <end position="200"/>
    </location>
</feature>
<dbReference type="InterPro" id="IPR057326">
    <property type="entry name" value="KR_dom"/>
</dbReference>
<dbReference type="EMBL" id="QFPX01000004">
    <property type="protein sequence ID" value="PZQ56080.1"/>
    <property type="molecule type" value="Genomic_DNA"/>
</dbReference>
<dbReference type="InterPro" id="IPR051687">
    <property type="entry name" value="Peroxisomal_Beta-Oxidation"/>
</dbReference>
<evidence type="ECO:0000256" key="3">
    <source>
        <dbReference type="RuleBase" id="RU000363"/>
    </source>
</evidence>
<reference evidence="5 6" key="1">
    <citation type="submission" date="2017-08" db="EMBL/GenBank/DDBJ databases">
        <title>Infants hospitalized years apart are colonized by the same room-sourced microbial strains.</title>
        <authorList>
            <person name="Brooks B."/>
            <person name="Olm M.R."/>
            <person name="Firek B.A."/>
            <person name="Baker R."/>
            <person name="Thomas B.C."/>
            <person name="Morowitz M.J."/>
            <person name="Banfield J.F."/>
        </authorList>
    </citation>
    <scope>NUCLEOTIDE SEQUENCE [LARGE SCALE GENOMIC DNA]</scope>
    <source>
        <strain evidence="5">S2_005_002_R2_33</strain>
    </source>
</reference>
<gene>
    <name evidence="5" type="ORF">DI555_05405</name>
</gene>
<dbReference type="SMART" id="SM00822">
    <property type="entry name" value="PKS_KR"/>
    <property type="match status" value="1"/>
</dbReference>
<organism evidence="5 6">
    <name type="scientific">Novosphingobium pentaromativorans</name>
    <dbReference type="NCBI Taxonomy" id="205844"/>
    <lineage>
        <taxon>Bacteria</taxon>
        <taxon>Pseudomonadati</taxon>
        <taxon>Pseudomonadota</taxon>
        <taxon>Alphaproteobacteria</taxon>
        <taxon>Sphingomonadales</taxon>
        <taxon>Sphingomonadaceae</taxon>
        <taxon>Novosphingobium</taxon>
    </lineage>
</organism>